<dbReference type="InterPro" id="IPR038996">
    <property type="entry name" value="Gp14"/>
</dbReference>
<evidence type="ECO:0000313" key="2">
    <source>
        <dbReference type="EMBL" id="CBY88574.1"/>
    </source>
</evidence>
<dbReference type="RefSeq" id="YP_004539116.1">
    <property type="nucleotide sequence ID" value="NC_015585.1"/>
</dbReference>
<keyword evidence="3" id="KW-1185">Reference proteome</keyword>
<dbReference type="Pfam" id="PF24072">
    <property type="entry name" value="T7_gp14"/>
    <property type="match status" value="1"/>
</dbReference>
<dbReference type="Proteomes" id="UP000008465">
    <property type="component" value="Segment"/>
</dbReference>
<protein>
    <recommendedName>
        <fullName evidence="4">Internal virion protein B</fullName>
    </recommendedName>
</protein>
<accession>F4N9U6</accession>
<reference evidence="3" key="1">
    <citation type="journal article" date="2011" name="Appl. Environ. Microbiol.">
        <title>Bacteriophages LIMElight and LIMEzero of Pantoea agglomerans, belonging to the "phiKMV-like viruses".</title>
        <authorList>
            <person name="Adriaenssens E.M."/>
            <person name="Ceyssens P.J."/>
            <person name="Dunon V."/>
            <person name="Ackermann H.W."/>
            <person name="Van Vaerenbergh J."/>
            <person name="Maes M."/>
            <person name="De Proft M."/>
            <person name="Lavigne R."/>
        </authorList>
    </citation>
    <scope>NUCLEOTIDE SEQUENCE [LARGE SCALE GENOMIC DNA]</scope>
</reference>
<proteinExistence type="predicted"/>
<dbReference type="GeneID" id="10894623"/>
<dbReference type="EMBL" id="FR751545">
    <property type="protein sequence ID" value="CBY88574.1"/>
    <property type="molecule type" value="Genomic_DNA"/>
</dbReference>
<evidence type="ECO:0000313" key="3">
    <source>
        <dbReference type="Proteomes" id="UP000008465"/>
    </source>
</evidence>
<evidence type="ECO:0008006" key="4">
    <source>
        <dbReference type="Google" id="ProtNLM"/>
    </source>
</evidence>
<name>F4N9U6_9CAUD</name>
<feature type="compositionally biased region" description="Polar residues" evidence="1">
    <location>
        <begin position="179"/>
        <end position="188"/>
    </location>
</feature>
<organism evidence="2 3">
    <name type="scientific">Pantoea phage LIMEzero</name>
    <dbReference type="NCBI Taxonomy" id="943335"/>
    <lineage>
        <taxon>Viruses</taxon>
        <taxon>Duplodnaviria</taxon>
        <taxon>Heunggongvirae</taxon>
        <taxon>Uroviricota</taxon>
        <taxon>Caudoviricetes</taxon>
        <taxon>Autographivirales</taxon>
        <taxon>Autoscriptoviridae</taxon>
        <taxon>Stentvirinae</taxon>
        <taxon>Waewaevirus</taxon>
        <taxon>Waewaevirus limezero</taxon>
    </lineage>
</organism>
<evidence type="ECO:0000256" key="1">
    <source>
        <dbReference type="SAM" id="MobiDB-lite"/>
    </source>
</evidence>
<sequence length="275" mass="29347">MGGASFAKAGADATNNFIETYAKGRAERAQMKATQRENERLNKLSWQAMGNQINTVNLQRGILRQATGTDLYNIQREANRASSKSLSNAAAAGVVGASVDDAASDIQRQNNEAQARTRNNQEIQEVNLDTQVSDIIDSAVARQRYSQRPTSNMEIIGRAVGTSSMTFISSLAGSSFDYTPSSGSQWTQGSEGGSTGNNSSSSAVDPSTGQPYDFTDVTSRFNGYSGGQADTWSNASTASQDYGFGNTYNFGNNYSDAASAYNFNDTTSLFNFGSS</sequence>
<dbReference type="OrthoDB" id="32661at10239"/>
<feature type="compositionally biased region" description="Polar residues" evidence="1">
    <location>
        <begin position="203"/>
        <end position="216"/>
    </location>
</feature>
<dbReference type="KEGG" id="vg:10894623"/>
<feature type="region of interest" description="Disordered" evidence="1">
    <location>
        <begin position="179"/>
        <end position="216"/>
    </location>
</feature>